<dbReference type="InterPro" id="IPR036291">
    <property type="entry name" value="NAD(P)-bd_dom_sf"/>
</dbReference>
<dbReference type="EMBL" id="BOPF01000013">
    <property type="protein sequence ID" value="GIJ46973.1"/>
    <property type="molecule type" value="Genomic_DNA"/>
</dbReference>
<dbReference type="InterPro" id="IPR055170">
    <property type="entry name" value="GFO_IDH_MocA-like_dom"/>
</dbReference>
<protein>
    <submittedName>
        <fullName evidence="4">Oxidoreductase</fullName>
    </submittedName>
</protein>
<evidence type="ECO:0000313" key="4">
    <source>
        <dbReference type="EMBL" id="GIJ46973.1"/>
    </source>
</evidence>
<feature type="domain" description="GFO/IDH/MocA-like oxidoreductase" evidence="3">
    <location>
        <begin position="136"/>
        <end position="237"/>
    </location>
</feature>
<comment type="caution">
    <text evidence="4">The sequence shown here is derived from an EMBL/GenBank/DDBJ whole genome shotgun (WGS) entry which is preliminary data.</text>
</comment>
<proteinExistence type="predicted"/>
<dbReference type="PANTHER" id="PTHR43818">
    <property type="entry name" value="BCDNA.GH03377"/>
    <property type="match status" value="1"/>
</dbReference>
<organism evidence="4 5">
    <name type="scientific">Virgisporangium aliadipatigenens</name>
    <dbReference type="NCBI Taxonomy" id="741659"/>
    <lineage>
        <taxon>Bacteria</taxon>
        <taxon>Bacillati</taxon>
        <taxon>Actinomycetota</taxon>
        <taxon>Actinomycetes</taxon>
        <taxon>Micromonosporales</taxon>
        <taxon>Micromonosporaceae</taxon>
        <taxon>Virgisporangium</taxon>
    </lineage>
</organism>
<gene>
    <name evidence="4" type="ORF">Val02_38590</name>
</gene>
<dbReference type="SUPFAM" id="SSF55347">
    <property type="entry name" value="Glyceraldehyde-3-phosphate dehydrogenase-like, C-terminal domain"/>
    <property type="match status" value="1"/>
</dbReference>
<accession>A0A8J3YNM1</accession>
<evidence type="ECO:0000313" key="5">
    <source>
        <dbReference type="Proteomes" id="UP000619260"/>
    </source>
</evidence>
<reference evidence="4" key="1">
    <citation type="submission" date="2021-01" db="EMBL/GenBank/DDBJ databases">
        <title>Whole genome shotgun sequence of Virgisporangium aliadipatigenens NBRC 105644.</title>
        <authorList>
            <person name="Komaki H."/>
            <person name="Tamura T."/>
        </authorList>
    </citation>
    <scope>NUCLEOTIDE SEQUENCE</scope>
    <source>
        <strain evidence="4">NBRC 105644</strain>
    </source>
</reference>
<dbReference type="AlphaFoldDB" id="A0A8J3YNM1"/>
<evidence type="ECO:0000259" key="2">
    <source>
        <dbReference type="Pfam" id="PF01408"/>
    </source>
</evidence>
<dbReference type="Pfam" id="PF01408">
    <property type="entry name" value="GFO_IDH_MocA"/>
    <property type="match status" value="1"/>
</dbReference>
<dbReference type="Pfam" id="PF22725">
    <property type="entry name" value="GFO_IDH_MocA_C3"/>
    <property type="match status" value="1"/>
</dbReference>
<dbReference type="InterPro" id="IPR050463">
    <property type="entry name" value="Gfo/Idh/MocA_oxidrdct_glycsds"/>
</dbReference>
<dbReference type="RefSeq" id="WP_203900499.1">
    <property type="nucleotide sequence ID" value="NZ_BOPF01000013.1"/>
</dbReference>
<evidence type="ECO:0000256" key="1">
    <source>
        <dbReference type="ARBA" id="ARBA00023002"/>
    </source>
</evidence>
<sequence length="292" mass="30351">MRFGLLGTGYWATRTQGTALVAHPNAELVGVWGRDPAKAEAAAAGLGARPYTDVDALLADVDAVAIALPPDVQATLATRAAAAGKHLLLDKPIALDVAAADALADAVDAAGVRSVVFFTNRFVPSVTAFLDERAGGDWYAARITMHASIFRPGSPYAESAWRREHGGLWDVGPHALSVVVPLLGDVVEVTAVEGPRDTTHVIATHAGGAASALSLTINAAPSALSFEWVFFGENGVAELPLADATPVEAFGRAVDALIGEGAHPCDVHFGRSVVRVLAAAETARRERRSVEV</sequence>
<dbReference type="PANTHER" id="PTHR43818:SF11">
    <property type="entry name" value="BCDNA.GH03377"/>
    <property type="match status" value="1"/>
</dbReference>
<dbReference type="GO" id="GO:0016491">
    <property type="term" value="F:oxidoreductase activity"/>
    <property type="evidence" value="ECO:0007669"/>
    <property type="project" value="UniProtKB-KW"/>
</dbReference>
<dbReference type="GO" id="GO:0000166">
    <property type="term" value="F:nucleotide binding"/>
    <property type="evidence" value="ECO:0007669"/>
    <property type="project" value="InterPro"/>
</dbReference>
<evidence type="ECO:0000259" key="3">
    <source>
        <dbReference type="Pfam" id="PF22725"/>
    </source>
</evidence>
<keyword evidence="5" id="KW-1185">Reference proteome</keyword>
<dbReference type="Proteomes" id="UP000619260">
    <property type="component" value="Unassembled WGS sequence"/>
</dbReference>
<feature type="domain" description="Gfo/Idh/MocA-like oxidoreductase N-terminal" evidence="2">
    <location>
        <begin position="1"/>
        <end position="116"/>
    </location>
</feature>
<dbReference type="Gene3D" id="3.40.50.720">
    <property type="entry name" value="NAD(P)-binding Rossmann-like Domain"/>
    <property type="match status" value="1"/>
</dbReference>
<dbReference type="SUPFAM" id="SSF51735">
    <property type="entry name" value="NAD(P)-binding Rossmann-fold domains"/>
    <property type="match status" value="1"/>
</dbReference>
<keyword evidence="1" id="KW-0560">Oxidoreductase</keyword>
<dbReference type="InterPro" id="IPR000683">
    <property type="entry name" value="Gfo/Idh/MocA-like_OxRdtase_N"/>
</dbReference>
<name>A0A8J3YNM1_9ACTN</name>
<dbReference type="Gene3D" id="3.30.360.10">
    <property type="entry name" value="Dihydrodipicolinate Reductase, domain 2"/>
    <property type="match status" value="1"/>
</dbReference>